<evidence type="ECO:0000313" key="6">
    <source>
        <dbReference type="Proteomes" id="UP000470772"/>
    </source>
</evidence>
<sequence>MMPTLLDIALGMEKYYYNWNSVEISIPRPDGFIVEEEICNQLCSRWKPNDKNGRYAIFLLNKKKRDHFSVIREINSKFKLSFKFIGIKDANAITTQVVYIDLASSKSKNIPSFYSSEDGSFNLEFIGTVDRKLNHTGNHFSITLATKDDEEIENRLNEIARNPFLPNFVGYQRFGSRRPVSHVIGRYLLRREWEKAFIWILGMPFIHEYERNREIREGIMNGNGVTINEIPSSMFYEKALFKNFLNTNSFYEALRMTPLPIEIYVDAFQSYIFNKYLSRTFENIRDVNYEITLPTYFSGCDDICKEIYIEEGIDKGFLSEIFGVKVREIRRRAFMRVSNLSSYRNKEKGKITVNFSLPRGSYATIFLREISHFNPLLFT</sequence>
<gene>
    <name evidence="5" type="primary">truD</name>
    <name evidence="5" type="ORF">GC250_04485</name>
</gene>
<evidence type="ECO:0000259" key="4">
    <source>
        <dbReference type="PROSITE" id="PS50984"/>
    </source>
</evidence>
<accession>A0A6A9QSF4</accession>
<comment type="similarity">
    <text evidence="1">Belongs to the pseudouridine synthase TruD family.</text>
</comment>
<dbReference type="GO" id="GO:0009982">
    <property type="term" value="F:pseudouridine synthase activity"/>
    <property type="evidence" value="ECO:0007669"/>
    <property type="project" value="InterPro"/>
</dbReference>
<dbReference type="PANTHER" id="PTHR13326:SF21">
    <property type="entry name" value="PSEUDOURIDYLATE SYNTHASE PUS7L"/>
    <property type="match status" value="1"/>
</dbReference>
<keyword evidence="2" id="KW-0819">tRNA processing</keyword>
<proteinExistence type="inferred from homology"/>
<evidence type="ECO:0000256" key="1">
    <source>
        <dbReference type="ARBA" id="ARBA00007953"/>
    </source>
</evidence>
<evidence type="ECO:0000256" key="2">
    <source>
        <dbReference type="ARBA" id="ARBA00022694"/>
    </source>
</evidence>
<keyword evidence="3" id="KW-0413">Isomerase</keyword>
<evidence type="ECO:0000256" key="3">
    <source>
        <dbReference type="ARBA" id="ARBA00023235"/>
    </source>
</evidence>
<comment type="caution">
    <text evidence="5">The sequence shown here is derived from an EMBL/GenBank/DDBJ whole genome shotgun (WGS) entry which is preliminary data.</text>
</comment>
<reference evidence="5 6" key="1">
    <citation type="submission" date="2019-10" db="EMBL/GenBank/DDBJ databases">
        <title>Sequencing and Assembly of Multiple Reported Metal-Biooxidizing Members of the Extremely Thermoacidophilic Archaeal Family Sulfolobaceae.</title>
        <authorList>
            <person name="Counts J.A."/>
            <person name="Kelly R.M."/>
        </authorList>
    </citation>
    <scope>NUCLEOTIDE SEQUENCE [LARGE SCALE GENOMIC DNA]</scope>
    <source>
        <strain evidence="5 6">DSM 6482</strain>
    </source>
</reference>
<dbReference type="Proteomes" id="UP000470772">
    <property type="component" value="Unassembled WGS sequence"/>
</dbReference>
<dbReference type="GO" id="GO:0001522">
    <property type="term" value="P:pseudouridine synthesis"/>
    <property type="evidence" value="ECO:0007669"/>
    <property type="project" value="InterPro"/>
</dbReference>
<dbReference type="Gene3D" id="3.30.2350.20">
    <property type="entry name" value="TruD, catalytic domain"/>
    <property type="match status" value="2"/>
</dbReference>
<keyword evidence="6" id="KW-1185">Reference proteome</keyword>
<dbReference type="Pfam" id="PF01142">
    <property type="entry name" value="TruD"/>
    <property type="match status" value="2"/>
</dbReference>
<dbReference type="InterPro" id="IPR042214">
    <property type="entry name" value="TruD_catalytic"/>
</dbReference>
<dbReference type="EMBL" id="WGGD01000005">
    <property type="protein sequence ID" value="MUN28713.1"/>
    <property type="molecule type" value="Genomic_DNA"/>
</dbReference>
<dbReference type="PANTHER" id="PTHR13326">
    <property type="entry name" value="TRNA PSEUDOURIDINE SYNTHASE D"/>
    <property type="match status" value="1"/>
</dbReference>
<feature type="domain" description="TRUD" evidence="4">
    <location>
        <begin position="164"/>
        <end position="379"/>
    </location>
</feature>
<dbReference type="InterPro" id="IPR001656">
    <property type="entry name" value="PsdUridine_synth_TruD"/>
</dbReference>
<name>A0A6A9QSF4_SULME</name>
<protein>
    <submittedName>
        <fullName evidence="5">tRNA pseudouridine(13) synthase TruD</fullName>
    </submittedName>
</protein>
<dbReference type="GO" id="GO:0008033">
    <property type="term" value="P:tRNA processing"/>
    <property type="evidence" value="ECO:0007669"/>
    <property type="project" value="UniProtKB-KW"/>
</dbReference>
<dbReference type="SUPFAM" id="SSF55120">
    <property type="entry name" value="Pseudouridine synthase"/>
    <property type="match status" value="1"/>
</dbReference>
<evidence type="ECO:0000313" key="5">
    <source>
        <dbReference type="EMBL" id="MUN28713.1"/>
    </source>
</evidence>
<dbReference type="AlphaFoldDB" id="A0A6A9QSF4"/>
<dbReference type="PROSITE" id="PS01268">
    <property type="entry name" value="UPF0024"/>
    <property type="match status" value="1"/>
</dbReference>
<dbReference type="GO" id="GO:0003723">
    <property type="term" value="F:RNA binding"/>
    <property type="evidence" value="ECO:0007669"/>
    <property type="project" value="InterPro"/>
</dbReference>
<dbReference type="PROSITE" id="PS50984">
    <property type="entry name" value="TRUD"/>
    <property type="match status" value="1"/>
</dbReference>
<dbReference type="InterPro" id="IPR020103">
    <property type="entry name" value="PsdUridine_synth_cat_dom_sf"/>
</dbReference>
<dbReference type="InterPro" id="IPR011760">
    <property type="entry name" value="PsdUridine_synth_TruD_insert"/>
</dbReference>
<organism evidence="5 6">
    <name type="scientific">Sulfuracidifex metallicus DSM 6482 = JCM 9184</name>
    <dbReference type="NCBI Taxonomy" id="523847"/>
    <lineage>
        <taxon>Archaea</taxon>
        <taxon>Thermoproteota</taxon>
        <taxon>Thermoprotei</taxon>
        <taxon>Sulfolobales</taxon>
        <taxon>Sulfolobaceae</taxon>
        <taxon>Sulfuracidifex</taxon>
    </lineage>
</organism>
<dbReference type="InterPro" id="IPR020119">
    <property type="entry name" value="PsdUridine_synth_TruD_CS"/>
</dbReference>